<name>A0A1G6YR55_9PROT</name>
<sequence>MNKKGLLFGAALALVALPVFVALSELPEPAPVTEETRDSYRAKIAIEGLFAGRGTAGEQAGMPLVWFKLRNNGQRTVTEVRVHVNFLNEHGDIVHEADFYPVHEDDYGIDRNNKPLGPGDVWQMSNIRYYMPQGVPHTWKPGAVTAHVESIRLKD</sequence>
<accession>A0A1G6YR55</accession>
<dbReference type="STRING" id="637679.GCA_001550055_01395"/>
<dbReference type="AlphaFoldDB" id="A0A1G6YR55"/>
<dbReference type="EMBL" id="FNAK01000003">
    <property type="protein sequence ID" value="SDD92780.1"/>
    <property type="molecule type" value="Genomic_DNA"/>
</dbReference>
<evidence type="ECO:0000313" key="2">
    <source>
        <dbReference type="EMBL" id="SDD92780.1"/>
    </source>
</evidence>
<dbReference type="RefSeq" id="WP_068302883.1">
    <property type="nucleotide sequence ID" value="NZ_FNAK01000003.1"/>
</dbReference>
<feature type="signal peptide" evidence="1">
    <location>
        <begin position="1"/>
        <end position="21"/>
    </location>
</feature>
<reference evidence="2 3" key="1">
    <citation type="submission" date="2016-10" db="EMBL/GenBank/DDBJ databases">
        <authorList>
            <person name="de Groot N.N."/>
        </authorList>
    </citation>
    <scope>NUCLEOTIDE SEQUENCE [LARGE SCALE GENOMIC DNA]</scope>
    <source>
        <strain evidence="2 3">CGMCC 1.9109</strain>
    </source>
</reference>
<organism evidence="2 3">
    <name type="scientific">Kordiimonas lacus</name>
    <dbReference type="NCBI Taxonomy" id="637679"/>
    <lineage>
        <taxon>Bacteria</taxon>
        <taxon>Pseudomonadati</taxon>
        <taxon>Pseudomonadota</taxon>
        <taxon>Alphaproteobacteria</taxon>
        <taxon>Kordiimonadales</taxon>
        <taxon>Kordiimonadaceae</taxon>
        <taxon>Kordiimonas</taxon>
    </lineage>
</organism>
<gene>
    <name evidence="2" type="ORF">SAMN04488071_1714</name>
</gene>
<feature type="chain" id="PRO_5010259704" description="DUF4352 domain-containing protein" evidence="1">
    <location>
        <begin position="22"/>
        <end position="155"/>
    </location>
</feature>
<evidence type="ECO:0000313" key="3">
    <source>
        <dbReference type="Proteomes" id="UP000183685"/>
    </source>
</evidence>
<dbReference type="Proteomes" id="UP000183685">
    <property type="component" value="Unassembled WGS sequence"/>
</dbReference>
<proteinExistence type="predicted"/>
<keyword evidence="1" id="KW-0732">Signal</keyword>
<keyword evidence="3" id="KW-1185">Reference proteome</keyword>
<dbReference type="OrthoDB" id="7068749at2"/>
<evidence type="ECO:0000256" key="1">
    <source>
        <dbReference type="SAM" id="SignalP"/>
    </source>
</evidence>
<evidence type="ECO:0008006" key="4">
    <source>
        <dbReference type="Google" id="ProtNLM"/>
    </source>
</evidence>
<protein>
    <recommendedName>
        <fullName evidence="4">DUF4352 domain-containing protein</fullName>
    </recommendedName>
</protein>